<accession>A0A6C0G0P4</accession>
<dbReference type="KEGG" id="plyc:GXP70_19395"/>
<evidence type="ECO:0000313" key="1">
    <source>
        <dbReference type="EMBL" id="QHT61932.1"/>
    </source>
</evidence>
<sequence length="194" mass="21672">MATETLIETHIVVLLQDGCRVHGVAEAKGGDTVILYSPAGRLDLYARILFAGGTATKRHVNDLSLHVSPVEGAPVNAWYLQYIRILGDKINRGFGSIMLRQLLLLAEREGVAYIEGRMQQAEHREHLDRLRYFYAKFGFVIDADGLMRWENTRFAASRAASEPSAARSSASSSLDNRPLSARLHKIIKKVLHLF</sequence>
<protein>
    <recommendedName>
        <fullName evidence="3">GNAT family N-acetyltransferase</fullName>
    </recommendedName>
</protein>
<reference evidence="1 2" key="1">
    <citation type="submission" date="2020-01" db="EMBL/GenBank/DDBJ databases">
        <title>Paenibacillus sp. nov., isolated from tomato rhizosphere.</title>
        <authorList>
            <person name="Weon H.-Y."/>
            <person name="Lee S.A."/>
        </authorList>
    </citation>
    <scope>NUCLEOTIDE SEQUENCE [LARGE SCALE GENOMIC DNA]</scope>
    <source>
        <strain evidence="1 2">12200R-189</strain>
    </source>
</reference>
<dbReference type="InterPro" id="IPR016181">
    <property type="entry name" value="Acyl_CoA_acyltransferase"/>
</dbReference>
<evidence type="ECO:0000313" key="2">
    <source>
        <dbReference type="Proteomes" id="UP000476064"/>
    </source>
</evidence>
<name>A0A6C0G0P4_9BACL</name>
<keyword evidence="2" id="KW-1185">Reference proteome</keyword>
<proteinExistence type="predicted"/>
<dbReference type="AlphaFoldDB" id="A0A6C0G0P4"/>
<dbReference type="RefSeq" id="WP_162358369.1">
    <property type="nucleotide sequence ID" value="NZ_CP048209.1"/>
</dbReference>
<organism evidence="1 2">
    <name type="scientific">Paenibacillus lycopersici</name>
    <dbReference type="NCBI Taxonomy" id="2704462"/>
    <lineage>
        <taxon>Bacteria</taxon>
        <taxon>Bacillati</taxon>
        <taxon>Bacillota</taxon>
        <taxon>Bacilli</taxon>
        <taxon>Bacillales</taxon>
        <taxon>Paenibacillaceae</taxon>
        <taxon>Paenibacillus</taxon>
    </lineage>
</organism>
<gene>
    <name evidence="1" type="ORF">GXP70_19395</name>
</gene>
<dbReference type="SUPFAM" id="SSF55729">
    <property type="entry name" value="Acyl-CoA N-acyltransferases (Nat)"/>
    <property type="match status" value="1"/>
</dbReference>
<evidence type="ECO:0008006" key="3">
    <source>
        <dbReference type="Google" id="ProtNLM"/>
    </source>
</evidence>
<dbReference type="Proteomes" id="UP000476064">
    <property type="component" value="Chromosome"/>
</dbReference>
<dbReference type="EMBL" id="CP048209">
    <property type="protein sequence ID" value="QHT61932.1"/>
    <property type="molecule type" value="Genomic_DNA"/>
</dbReference>